<dbReference type="CDD" id="cd06223">
    <property type="entry name" value="PRTases_typeI"/>
    <property type="match status" value="1"/>
</dbReference>
<sequence length="239" mass="25497">MRDGFTEPTLDYWQELTDAVPARFSATAPHRFGYPVRLPDGRVLVLPLRALPDGTHAVASLIANQASHVVVAALADAMAHEAGELGGDVVVGLPTLGLSFAALVAERLGQRRYVPLGYSKKFWYADALSEPVSSITSPEAGKRLQLDPNLLPLIEGRRVVLVDDAISSGATALASCRLMQRAGAEVAGMVVAMKQTSRWASGMAGVLAPERVRAVYGCPRFTLLADGWWPDEATLPAIP</sequence>
<evidence type="ECO:0000313" key="3">
    <source>
        <dbReference type="Proteomes" id="UP000464751"/>
    </source>
</evidence>
<dbReference type="PANTHER" id="PTHR43218:SF1">
    <property type="entry name" value="PHOSPHORIBOSYLTRANSFERASE"/>
    <property type="match status" value="1"/>
</dbReference>
<dbReference type="AlphaFoldDB" id="A0A6P1YT56"/>
<protein>
    <submittedName>
        <fullName evidence="2">Phosphoribosyltransferase</fullName>
    </submittedName>
</protein>
<dbReference type="SUPFAM" id="SSF53271">
    <property type="entry name" value="PRTase-like"/>
    <property type="match status" value="1"/>
</dbReference>
<evidence type="ECO:0000259" key="1">
    <source>
        <dbReference type="Pfam" id="PF00156"/>
    </source>
</evidence>
<dbReference type="GO" id="GO:0016757">
    <property type="term" value="F:glycosyltransferase activity"/>
    <property type="evidence" value="ECO:0007669"/>
    <property type="project" value="UniProtKB-KW"/>
</dbReference>
<accession>A0A6P1YT56</accession>
<name>A0A6P1YT56_9HYPH</name>
<dbReference type="Proteomes" id="UP000464751">
    <property type="component" value="Chromosome"/>
</dbReference>
<dbReference type="Gene3D" id="3.40.50.2020">
    <property type="match status" value="1"/>
</dbReference>
<dbReference type="EMBL" id="CP048630">
    <property type="protein sequence ID" value="QIB36342.1"/>
    <property type="molecule type" value="Genomic_DNA"/>
</dbReference>
<feature type="domain" description="Phosphoribosyltransferase" evidence="1">
    <location>
        <begin position="65"/>
        <end position="199"/>
    </location>
</feature>
<dbReference type="InterPro" id="IPR029057">
    <property type="entry name" value="PRTase-like"/>
</dbReference>
<proteinExistence type="predicted"/>
<dbReference type="KEGG" id="apra:G3A50_17840"/>
<dbReference type="PANTHER" id="PTHR43218">
    <property type="entry name" value="PHOSPHORIBOSYLTRANSFERASE-RELATED"/>
    <property type="match status" value="1"/>
</dbReference>
<keyword evidence="2" id="KW-0328">Glycosyltransferase</keyword>
<evidence type="ECO:0000313" key="2">
    <source>
        <dbReference type="EMBL" id="QIB36342.1"/>
    </source>
</evidence>
<reference evidence="2 3" key="1">
    <citation type="submission" date="2020-02" db="EMBL/GenBank/DDBJ databases">
        <authorList>
            <person name="Li G."/>
        </authorList>
    </citation>
    <scope>NUCLEOTIDE SEQUENCE [LARGE SCALE GENOMIC DNA]</scope>
    <source>
        <strain evidence="2 3">DSM 102029</strain>
    </source>
</reference>
<gene>
    <name evidence="2" type="ORF">G3A50_17840</name>
</gene>
<keyword evidence="3" id="KW-1185">Reference proteome</keyword>
<keyword evidence="2" id="KW-0808">Transferase</keyword>
<organism evidence="2 3">
    <name type="scientific">Ancylobacter pratisalsi</name>
    <dbReference type="NCBI Taxonomy" id="1745854"/>
    <lineage>
        <taxon>Bacteria</taxon>
        <taxon>Pseudomonadati</taxon>
        <taxon>Pseudomonadota</taxon>
        <taxon>Alphaproteobacteria</taxon>
        <taxon>Hyphomicrobiales</taxon>
        <taxon>Xanthobacteraceae</taxon>
        <taxon>Ancylobacter</taxon>
    </lineage>
</organism>
<dbReference type="NCBIfam" id="NF004689">
    <property type="entry name" value="PRK06031.1"/>
    <property type="match status" value="1"/>
</dbReference>
<dbReference type="InterPro" id="IPR000836">
    <property type="entry name" value="PRTase_dom"/>
</dbReference>
<dbReference type="Pfam" id="PF00156">
    <property type="entry name" value="Pribosyltran"/>
    <property type="match status" value="1"/>
</dbReference>